<feature type="non-terminal residue" evidence="1">
    <location>
        <position position="22"/>
    </location>
</feature>
<keyword evidence="2" id="KW-1185">Reference proteome</keyword>
<dbReference type="EMBL" id="JAWZYT010005979">
    <property type="protein sequence ID" value="KAK4289124.1"/>
    <property type="molecule type" value="Genomic_DNA"/>
</dbReference>
<organism evidence="1 2">
    <name type="scientific">Petrolisthes manimaculis</name>
    <dbReference type="NCBI Taxonomy" id="1843537"/>
    <lineage>
        <taxon>Eukaryota</taxon>
        <taxon>Metazoa</taxon>
        <taxon>Ecdysozoa</taxon>
        <taxon>Arthropoda</taxon>
        <taxon>Crustacea</taxon>
        <taxon>Multicrustacea</taxon>
        <taxon>Malacostraca</taxon>
        <taxon>Eumalacostraca</taxon>
        <taxon>Eucarida</taxon>
        <taxon>Decapoda</taxon>
        <taxon>Pleocyemata</taxon>
        <taxon>Anomura</taxon>
        <taxon>Galatheoidea</taxon>
        <taxon>Porcellanidae</taxon>
        <taxon>Petrolisthes</taxon>
    </lineage>
</organism>
<gene>
    <name evidence="1" type="ORF">Pmani_037889</name>
</gene>
<evidence type="ECO:0000313" key="1">
    <source>
        <dbReference type="EMBL" id="KAK4289124.1"/>
    </source>
</evidence>
<sequence length="22" mass="2422">MRIGEIMGADGVRRQVKGSFDV</sequence>
<accession>A0AAE1NHB1</accession>
<reference evidence="1" key="1">
    <citation type="submission" date="2023-11" db="EMBL/GenBank/DDBJ databases">
        <title>Genome assemblies of two species of porcelain crab, Petrolisthes cinctipes and Petrolisthes manimaculis (Anomura: Porcellanidae).</title>
        <authorList>
            <person name="Angst P."/>
        </authorList>
    </citation>
    <scope>NUCLEOTIDE SEQUENCE</scope>
    <source>
        <strain evidence="1">PB745_02</strain>
        <tissue evidence="1">Gill</tissue>
    </source>
</reference>
<protein>
    <submittedName>
        <fullName evidence="1">Uncharacterized protein</fullName>
    </submittedName>
</protein>
<evidence type="ECO:0000313" key="2">
    <source>
        <dbReference type="Proteomes" id="UP001292094"/>
    </source>
</evidence>
<dbReference type="AlphaFoldDB" id="A0AAE1NHB1"/>
<name>A0AAE1NHB1_9EUCA</name>
<proteinExistence type="predicted"/>
<dbReference type="Proteomes" id="UP001292094">
    <property type="component" value="Unassembled WGS sequence"/>
</dbReference>
<comment type="caution">
    <text evidence="1">The sequence shown here is derived from an EMBL/GenBank/DDBJ whole genome shotgun (WGS) entry which is preliminary data.</text>
</comment>